<organism evidence="12 13">
    <name type="scientific">Desmophyllum pertusum</name>
    <dbReference type="NCBI Taxonomy" id="174260"/>
    <lineage>
        <taxon>Eukaryota</taxon>
        <taxon>Metazoa</taxon>
        <taxon>Cnidaria</taxon>
        <taxon>Anthozoa</taxon>
        <taxon>Hexacorallia</taxon>
        <taxon>Scleractinia</taxon>
        <taxon>Caryophylliina</taxon>
        <taxon>Caryophylliidae</taxon>
        <taxon>Desmophyllum</taxon>
    </lineage>
</organism>
<feature type="transmembrane region" description="Helical" evidence="10">
    <location>
        <begin position="230"/>
        <end position="249"/>
    </location>
</feature>
<evidence type="ECO:0000313" key="12">
    <source>
        <dbReference type="EMBL" id="KAJ7370676.1"/>
    </source>
</evidence>
<evidence type="ECO:0000256" key="9">
    <source>
        <dbReference type="ARBA" id="ARBA00023224"/>
    </source>
</evidence>
<keyword evidence="7" id="KW-0675">Receptor</keyword>
<dbReference type="PANTHER" id="PTHR24246">
    <property type="entry name" value="OLFACTORY RECEPTOR AND ADENOSINE RECEPTOR"/>
    <property type="match status" value="1"/>
</dbReference>
<accession>A0A9X0CPJ5</accession>
<feature type="transmembrane region" description="Helical" evidence="10">
    <location>
        <begin position="62"/>
        <end position="82"/>
    </location>
</feature>
<reference evidence="12" key="1">
    <citation type="submission" date="2023-01" db="EMBL/GenBank/DDBJ databases">
        <title>Genome assembly of the deep-sea coral Lophelia pertusa.</title>
        <authorList>
            <person name="Herrera S."/>
            <person name="Cordes E."/>
        </authorList>
    </citation>
    <scope>NUCLEOTIDE SEQUENCE</scope>
    <source>
        <strain evidence="12">USNM1676648</strain>
        <tissue evidence="12">Polyp</tissue>
    </source>
</reference>
<evidence type="ECO:0000256" key="3">
    <source>
        <dbReference type="ARBA" id="ARBA00022692"/>
    </source>
</evidence>
<keyword evidence="3 10" id="KW-0812">Transmembrane</keyword>
<dbReference type="InterPro" id="IPR017452">
    <property type="entry name" value="GPCR_Rhodpsn_7TM"/>
</dbReference>
<evidence type="ECO:0000256" key="6">
    <source>
        <dbReference type="ARBA" id="ARBA00023136"/>
    </source>
</evidence>
<keyword evidence="2" id="KW-1003">Cell membrane</keyword>
<dbReference type="Pfam" id="PF00001">
    <property type="entry name" value="7tm_1"/>
    <property type="match status" value="1"/>
</dbReference>
<dbReference type="SUPFAM" id="SSF81321">
    <property type="entry name" value="Family A G protein-coupled receptor-like"/>
    <property type="match status" value="1"/>
</dbReference>
<feature type="transmembrane region" description="Helical" evidence="10">
    <location>
        <begin position="261"/>
        <end position="283"/>
    </location>
</feature>
<dbReference type="CDD" id="cd00637">
    <property type="entry name" value="7tm_classA_rhodopsin-like"/>
    <property type="match status" value="1"/>
</dbReference>
<comment type="caution">
    <text evidence="12">The sequence shown here is derived from an EMBL/GenBank/DDBJ whole genome shotgun (WGS) entry which is preliminary data.</text>
</comment>
<evidence type="ECO:0000256" key="7">
    <source>
        <dbReference type="ARBA" id="ARBA00023170"/>
    </source>
</evidence>
<keyword evidence="8" id="KW-0325">Glycoprotein</keyword>
<evidence type="ECO:0000256" key="1">
    <source>
        <dbReference type="ARBA" id="ARBA00004651"/>
    </source>
</evidence>
<keyword evidence="9" id="KW-0807">Transducer</keyword>
<keyword evidence="5" id="KW-0297">G-protein coupled receptor</keyword>
<evidence type="ECO:0000256" key="10">
    <source>
        <dbReference type="SAM" id="Phobius"/>
    </source>
</evidence>
<keyword evidence="4 10" id="KW-1133">Transmembrane helix</keyword>
<protein>
    <recommendedName>
        <fullName evidence="11">G-protein coupled receptors family 1 profile domain-containing protein</fullName>
    </recommendedName>
</protein>
<dbReference type="GO" id="GO:0004930">
    <property type="term" value="F:G protein-coupled receptor activity"/>
    <property type="evidence" value="ECO:0007669"/>
    <property type="project" value="UniProtKB-KW"/>
</dbReference>
<evidence type="ECO:0000256" key="8">
    <source>
        <dbReference type="ARBA" id="ARBA00023180"/>
    </source>
</evidence>
<evidence type="ECO:0000256" key="5">
    <source>
        <dbReference type="ARBA" id="ARBA00023040"/>
    </source>
</evidence>
<keyword evidence="6 10" id="KW-0472">Membrane</keyword>
<dbReference type="InterPro" id="IPR000276">
    <property type="entry name" value="GPCR_Rhodpsn"/>
</dbReference>
<feature type="transmembrane region" description="Helical" evidence="10">
    <location>
        <begin position="133"/>
        <end position="155"/>
    </location>
</feature>
<comment type="subcellular location">
    <subcellularLocation>
        <location evidence="1">Cell membrane</location>
        <topology evidence="1">Multi-pass membrane protein</topology>
    </subcellularLocation>
</comment>
<feature type="transmembrane region" description="Helical" evidence="10">
    <location>
        <begin position="88"/>
        <end position="112"/>
    </location>
</feature>
<evidence type="ECO:0000259" key="11">
    <source>
        <dbReference type="PROSITE" id="PS50262"/>
    </source>
</evidence>
<sequence>MASSGDDSSESDYIGAVQFILFIILLLAAVVGNGLLFFLFVRNKTLRTMHNALIADLSTVDFLNSVINIPLSICCVVLDNPSFRGKTFAWTVSFLHIFFALLSLSAITLQMIDRYLAISWPVFYKANKSMTKIMAVMFVKWLAILVIALSIYVPLYDTDIGHAPVLDYREIYARKSGQKIPKYIVPILVLTILLFGGLSLRNLKKHLGDVPQNAHNSPSMRMRKKSVHTILILLSISLLSYLPAVIKGVLSLGLENQAKQWLAFVIIFMLSITSMVNPYIALIRVKRYADKLKVLTNSLKAICCNANQVDVENITGTAPQNVEEIELNSTLLENHELSAIRCNDSPVISRPLSCPDIATTKRT</sequence>
<evidence type="ECO:0000256" key="4">
    <source>
        <dbReference type="ARBA" id="ARBA00022989"/>
    </source>
</evidence>
<feature type="transmembrane region" description="Helical" evidence="10">
    <location>
        <begin position="183"/>
        <end position="200"/>
    </location>
</feature>
<dbReference type="PRINTS" id="PR00237">
    <property type="entry name" value="GPCRRHODOPSN"/>
</dbReference>
<feature type="transmembrane region" description="Helical" evidence="10">
    <location>
        <begin position="20"/>
        <end position="41"/>
    </location>
</feature>
<gene>
    <name evidence="12" type="ORF">OS493_030792</name>
</gene>
<dbReference type="EMBL" id="MU826859">
    <property type="protein sequence ID" value="KAJ7370676.1"/>
    <property type="molecule type" value="Genomic_DNA"/>
</dbReference>
<dbReference type="AlphaFoldDB" id="A0A9X0CPJ5"/>
<keyword evidence="13" id="KW-1185">Reference proteome</keyword>
<proteinExistence type="predicted"/>
<dbReference type="Proteomes" id="UP001163046">
    <property type="component" value="Unassembled WGS sequence"/>
</dbReference>
<dbReference type="PANTHER" id="PTHR24246:SF27">
    <property type="entry name" value="ADENOSINE RECEPTOR, ISOFORM A"/>
    <property type="match status" value="1"/>
</dbReference>
<dbReference type="GO" id="GO:0005886">
    <property type="term" value="C:plasma membrane"/>
    <property type="evidence" value="ECO:0007669"/>
    <property type="project" value="UniProtKB-SubCell"/>
</dbReference>
<name>A0A9X0CPJ5_9CNID</name>
<dbReference type="PROSITE" id="PS50262">
    <property type="entry name" value="G_PROTEIN_RECEP_F1_2"/>
    <property type="match status" value="1"/>
</dbReference>
<dbReference type="SMART" id="SM01381">
    <property type="entry name" value="7TM_GPCR_Srsx"/>
    <property type="match status" value="1"/>
</dbReference>
<dbReference type="Gene3D" id="1.20.1070.10">
    <property type="entry name" value="Rhodopsin 7-helix transmembrane proteins"/>
    <property type="match status" value="1"/>
</dbReference>
<feature type="domain" description="G-protein coupled receptors family 1 profile" evidence="11">
    <location>
        <begin position="32"/>
        <end position="281"/>
    </location>
</feature>
<evidence type="ECO:0000256" key="2">
    <source>
        <dbReference type="ARBA" id="ARBA00022475"/>
    </source>
</evidence>
<evidence type="ECO:0000313" key="13">
    <source>
        <dbReference type="Proteomes" id="UP001163046"/>
    </source>
</evidence>